<name>A0A250KUR9_9GAMM</name>
<sequence length="331" mass="35372">MQHTVSVNAHALPIVKYMIANADKLRLKIDKLDNGCTIIDAGIDAVGGLEAGRLIAEICMGGLGTVTLTHASTFSRWPLTVNVHSTNPVISCLGSQYAGWSLSHGEGKSAFYALGSGPARAMATKVKDGSEEPVEELYKELGYRDYGSETAIVMEVDKIPPVEVIEKIAKACKVDASDVNVILTPTSSLAGGMQVVGRVLEVALHKAHSLHFPLGNIIDGTGTAPVPPPHPNFVKAMGRTNDAILFGGTVHLFVKGSDEAAEMLANELPSSVSRDYGRPFAEVFKDYKYDFFKVDPMLFSPASVIVTAVESGRSFHAGKLDEALLERSFGE</sequence>
<evidence type="ECO:0000313" key="14">
    <source>
        <dbReference type="EMBL" id="BBA35332.1"/>
    </source>
</evidence>
<dbReference type="CDD" id="cd00545">
    <property type="entry name" value="MCH"/>
    <property type="match status" value="1"/>
</dbReference>
<dbReference type="Gene3D" id="3.10.340.11">
    <property type="entry name" value="Methenyltetrahydromethanopterin Cyclohydrolase, Chain A, domain 1"/>
    <property type="match status" value="1"/>
</dbReference>
<evidence type="ECO:0000256" key="4">
    <source>
        <dbReference type="ARBA" id="ARBA00006902"/>
    </source>
</evidence>
<evidence type="ECO:0000256" key="10">
    <source>
        <dbReference type="ARBA" id="ARBA00030468"/>
    </source>
</evidence>
<evidence type="ECO:0000259" key="13">
    <source>
        <dbReference type="PROSITE" id="PS50943"/>
    </source>
</evidence>
<dbReference type="AlphaFoldDB" id="A0A250KUR9"/>
<organism evidence="14 15">
    <name type="scientific">Methylocaldum marinum</name>
    <dbReference type="NCBI Taxonomy" id="1432792"/>
    <lineage>
        <taxon>Bacteria</taxon>
        <taxon>Pseudomonadati</taxon>
        <taxon>Pseudomonadota</taxon>
        <taxon>Gammaproteobacteria</taxon>
        <taxon>Methylococcales</taxon>
        <taxon>Methylococcaceae</taxon>
        <taxon>Methylocaldum</taxon>
    </lineage>
</organism>
<evidence type="ECO:0000313" key="15">
    <source>
        <dbReference type="Proteomes" id="UP000266313"/>
    </source>
</evidence>
<dbReference type="KEGG" id="mmai:sS8_3394"/>
<comment type="similarity">
    <text evidence="4 12">Belongs to the MCH family.</text>
</comment>
<evidence type="ECO:0000256" key="9">
    <source>
        <dbReference type="ARBA" id="ARBA00022801"/>
    </source>
</evidence>
<comment type="catalytic activity">
    <reaction evidence="11 12">
        <text>5,10-methenyl-5,6,7,8-tetrahydromethanopterin + H2O = N(5)-formyl-5,6,7,8-tetrahydromethanopterin + H(+)</text>
        <dbReference type="Rhea" id="RHEA:19053"/>
        <dbReference type="ChEBI" id="CHEBI:15377"/>
        <dbReference type="ChEBI" id="CHEBI:15378"/>
        <dbReference type="ChEBI" id="CHEBI:58018"/>
        <dbReference type="ChEBI" id="CHEBI:58337"/>
        <dbReference type="EC" id="3.5.4.27"/>
    </reaction>
</comment>
<dbReference type="PROSITE" id="PS50943">
    <property type="entry name" value="HTH_CROC1"/>
    <property type="match status" value="1"/>
</dbReference>
<evidence type="ECO:0000256" key="3">
    <source>
        <dbReference type="ARBA" id="ARBA00005087"/>
    </source>
</evidence>
<evidence type="ECO:0000256" key="7">
    <source>
        <dbReference type="ARBA" id="ARBA00022490"/>
    </source>
</evidence>
<dbReference type="GO" id="GO:0046294">
    <property type="term" value="P:formaldehyde catabolic process"/>
    <property type="evidence" value="ECO:0007669"/>
    <property type="project" value="UniProtKB-UniRule"/>
</dbReference>
<evidence type="ECO:0000256" key="8">
    <source>
        <dbReference type="ARBA" id="ARBA00022563"/>
    </source>
</evidence>
<keyword evidence="7 12" id="KW-0963">Cytoplasm</keyword>
<evidence type="ECO:0000256" key="1">
    <source>
        <dbReference type="ARBA" id="ARBA00004058"/>
    </source>
</evidence>
<comment type="subcellular location">
    <subcellularLocation>
        <location evidence="2 12">Cytoplasm</location>
    </subcellularLocation>
</comment>
<dbReference type="GO" id="GO:0006730">
    <property type="term" value="P:one-carbon metabolic process"/>
    <property type="evidence" value="ECO:0007669"/>
    <property type="project" value="UniProtKB-UniRule"/>
</dbReference>
<dbReference type="HAMAP" id="MF_00486">
    <property type="entry name" value="McH"/>
    <property type="match status" value="1"/>
</dbReference>
<dbReference type="EMBL" id="AP017928">
    <property type="protein sequence ID" value="BBA35332.1"/>
    <property type="molecule type" value="Genomic_DNA"/>
</dbReference>
<dbReference type="UniPathway" id="UPA00562">
    <property type="reaction ID" value="UER00703"/>
</dbReference>
<evidence type="ECO:0000256" key="6">
    <source>
        <dbReference type="ARBA" id="ARBA00020597"/>
    </source>
</evidence>
<dbReference type="Gene3D" id="3.30.1030.10">
    <property type="entry name" value="Methenyltetrahydromethanopterin Cyclohydrolase, Chain A, domain 2"/>
    <property type="match status" value="1"/>
</dbReference>
<proteinExistence type="inferred from homology"/>
<dbReference type="InterPro" id="IPR001387">
    <property type="entry name" value="Cro/C1-type_HTH"/>
</dbReference>
<dbReference type="RefSeq" id="WP_119630555.1">
    <property type="nucleotide sequence ID" value="NZ_AP017928.1"/>
</dbReference>
<evidence type="ECO:0000256" key="5">
    <source>
        <dbReference type="ARBA" id="ARBA00012765"/>
    </source>
</evidence>
<evidence type="ECO:0000256" key="12">
    <source>
        <dbReference type="HAMAP-Rule" id="MF_00486"/>
    </source>
</evidence>
<dbReference type="Proteomes" id="UP000266313">
    <property type="component" value="Chromosome"/>
</dbReference>
<dbReference type="NCBIfam" id="TIGR03120">
    <property type="entry name" value="one_C_mch"/>
    <property type="match status" value="1"/>
</dbReference>
<gene>
    <name evidence="12" type="primary">mch</name>
    <name evidence="14" type="ORF">sS8_3394</name>
</gene>
<dbReference type="GO" id="GO:0018759">
    <property type="term" value="F:methenyltetrahydromethanopterin cyclohydrolase activity"/>
    <property type="evidence" value="ECO:0007669"/>
    <property type="project" value="UniProtKB-UniRule"/>
</dbReference>
<protein>
    <recommendedName>
        <fullName evidence="6 12">Methenyltetrahydromethanopterin cyclohydrolase</fullName>
        <ecNumber evidence="5 12">3.5.4.27</ecNumber>
    </recommendedName>
    <alternativeName>
        <fullName evidence="10 12">Methenyl-H4MPT cyclohydrolase</fullName>
    </alternativeName>
</protein>
<dbReference type="SUPFAM" id="SSF56199">
    <property type="entry name" value="Methenyltetrahydromethanopterin cyclohydrolase"/>
    <property type="match status" value="1"/>
</dbReference>
<feature type="domain" description="HTH cro/C1-type" evidence="13">
    <location>
        <begin position="158"/>
        <end position="179"/>
    </location>
</feature>
<dbReference type="GO" id="GO:0005737">
    <property type="term" value="C:cytoplasm"/>
    <property type="evidence" value="ECO:0007669"/>
    <property type="project" value="UniProtKB-SubCell"/>
</dbReference>
<evidence type="ECO:0000256" key="11">
    <source>
        <dbReference type="ARBA" id="ARBA00048684"/>
    </source>
</evidence>
<dbReference type="EC" id="3.5.4.27" evidence="5 12"/>
<dbReference type="InterPro" id="IPR003209">
    <property type="entry name" value="METHMP_CycHdrlase"/>
</dbReference>
<reference evidence="14 15" key="1">
    <citation type="submission" date="2016-12" db="EMBL/GenBank/DDBJ databases">
        <title>Genome sequencing of Methylocaldum marinum.</title>
        <authorList>
            <person name="Takeuchi M."/>
            <person name="Kamagata Y."/>
            <person name="Hiraoka S."/>
            <person name="Oshima K."/>
            <person name="Hattori M."/>
            <person name="Iwasaki W."/>
        </authorList>
    </citation>
    <scope>NUCLEOTIDE SEQUENCE [LARGE SCALE GENOMIC DNA]</scope>
    <source>
        <strain evidence="14 15">S8</strain>
    </source>
</reference>
<dbReference type="OrthoDB" id="241529at2"/>
<evidence type="ECO:0000256" key="2">
    <source>
        <dbReference type="ARBA" id="ARBA00004496"/>
    </source>
</evidence>
<keyword evidence="8 12" id="KW-0554">One-carbon metabolism</keyword>
<dbReference type="Pfam" id="PF02289">
    <property type="entry name" value="MCH"/>
    <property type="match status" value="1"/>
</dbReference>
<accession>A0A250KUR9</accession>
<keyword evidence="15" id="KW-1185">Reference proteome</keyword>
<comment type="pathway">
    <text evidence="3 12">One-carbon metabolism; formaldehyde degradation; formate from formaldehyde (H(4)MPT route): step 3/5.</text>
</comment>
<comment type="function">
    <text evidence="1 12">Catalyzes the hydrolysis of methenyl-H(4)MPT(+) to 5-formyl-H(4)MPT.</text>
</comment>
<keyword evidence="9 12" id="KW-0378">Hydrolase</keyword>